<proteinExistence type="predicted"/>
<dbReference type="eggNOG" id="ENOG502ZYYM">
    <property type="taxonomic scope" value="Bacteria"/>
</dbReference>
<evidence type="ECO:0000313" key="2">
    <source>
        <dbReference type="Proteomes" id="UP000004030"/>
    </source>
</evidence>
<dbReference type="Proteomes" id="UP000004030">
    <property type="component" value="Unassembled WGS sequence"/>
</dbReference>
<dbReference type="EMBL" id="AGFM01000007">
    <property type="protein sequence ID" value="EHJ62664.1"/>
    <property type="molecule type" value="Genomic_DNA"/>
</dbReference>
<name>G6E821_9SPHN</name>
<sequence>MVMPALPKEASLAREQVELVIGHLQITLAQYDQTPGFERQEAEDFRDLAATVVSLAKGGSSTTATVDALQKALDASIDLAALEQTAVIQKALDDVLIALEADGTCEAQSAVRTRVLEVAAHRADVDRRWFSLMGFDPEIVEKMSAQAATAS</sequence>
<keyword evidence="2" id="KW-1185">Reference proteome</keyword>
<accession>G6E821</accession>
<gene>
    <name evidence="1" type="ORF">NSU_0492</name>
</gene>
<protein>
    <submittedName>
        <fullName evidence="1">Uncharacterized protein</fullName>
    </submittedName>
</protein>
<reference evidence="1 2" key="1">
    <citation type="journal article" date="2012" name="J. Bacteriol.">
        <title>Genome sequence of benzo(a)pyrene-degrading bacterium Novosphingobium pentaromativorans US6-1.</title>
        <authorList>
            <person name="Luo Y.R."/>
            <person name="Kang S.G."/>
            <person name="Kim S.J."/>
            <person name="Kim M.R."/>
            <person name="Li N."/>
            <person name="Lee J.H."/>
            <person name="Kwon K.K."/>
        </authorList>
    </citation>
    <scope>NUCLEOTIDE SEQUENCE [LARGE SCALE GENOMIC DNA]</scope>
    <source>
        <strain evidence="1 2">US6-1</strain>
    </source>
</reference>
<comment type="caution">
    <text evidence="1">The sequence shown here is derived from an EMBL/GenBank/DDBJ whole genome shotgun (WGS) entry which is preliminary data.</text>
</comment>
<dbReference type="AlphaFoldDB" id="G6E821"/>
<organism evidence="1 2">
    <name type="scientific">Novosphingobium pentaromativorans US6-1</name>
    <dbReference type="NCBI Taxonomy" id="1088721"/>
    <lineage>
        <taxon>Bacteria</taxon>
        <taxon>Pseudomonadati</taxon>
        <taxon>Pseudomonadota</taxon>
        <taxon>Alphaproteobacteria</taxon>
        <taxon>Sphingomonadales</taxon>
        <taxon>Sphingomonadaceae</taxon>
        <taxon>Novosphingobium</taxon>
    </lineage>
</organism>
<dbReference type="KEGG" id="npn:JI59_17635"/>
<evidence type="ECO:0000313" key="1">
    <source>
        <dbReference type="EMBL" id="EHJ62664.1"/>
    </source>
</evidence>
<dbReference type="PATRIC" id="fig|1088721.3.peg.484"/>